<proteinExistence type="predicted"/>
<name>A0AAD9ZC98_9LECA</name>
<sequence length="650" mass="72733">MSQNQQREDVYPGFYEPDEHGWIQKTRLEKSLIFPPDSIARGDVPLTHQEKEEHFFTKNLKESYNSIVNGLLGEPDSTADGLGSYYDEETEEEEDHEEPKTLQQQETHQPLRHLCAINMDLVDPIAQYLVLKPKLGNTTIKNPLEEAEQAEDLYRCDKSGDYQYYKAGPPVVPTPIDSNIGNREFEPAALDHPYYSAALGYEIAEPDAEYLNHARLSREDKDDDASLNPEAAALIHEAASFAMNPTAPVFVPGQQSKSPPAAETPRLTPSTAQRSIPTASSGSPTPRARSSQLGRYSNSAPDLNEETPRVPPTQPGKQPRVYLILDVAFVIEITTIGPRASRANASRADDPYGMMLRVPPPQPGLGDPNPPLRKLSPEEKAEAEAEMAALMSVYDEIDKYGDPNTAFQNYKPRFPDEAFEDHSDRYYNTNPDPYVTPLYGSLAGMHYNSSIGLFHGDGALRPKPQRPDGTFPNMYNPRARARATAFQNADSTRLREDILHVQTQRFVNNALEGVEENDLERTEFCLCDKKWYPAGQMAEAGHECVPPNRGPELGRRVVMADLMSATWMKNARETVRKYGLPSRWMILPSNNVTATPVAGAADGDLTVMKIPFFGEDMDHEEVMKKRINFEGVVVRDFGLTRGKYAHCYEL</sequence>
<dbReference type="EMBL" id="JASNWA010000007">
    <property type="protein sequence ID" value="KAK3173692.1"/>
    <property type="molecule type" value="Genomic_DNA"/>
</dbReference>
<gene>
    <name evidence="2" type="ORF">OEA41_007024</name>
</gene>
<feature type="region of interest" description="Disordered" evidence="1">
    <location>
        <begin position="247"/>
        <end position="317"/>
    </location>
</feature>
<evidence type="ECO:0000313" key="2">
    <source>
        <dbReference type="EMBL" id="KAK3173692.1"/>
    </source>
</evidence>
<dbReference type="Proteomes" id="UP001276659">
    <property type="component" value="Unassembled WGS sequence"/>
</dbReference>
<reference evidence="2" key="1">
    <citation type="submission" date="2022-11" db="EMBL/GenBank/DDBJ databases">
        <title>Chromosomal genome sequence assembly and mating type (MAT) locus characterization of the leprose asexual lichenized fungus Lepraria neglecta (Nyl.) Erichsen.</title>
        <authorList>
            <person name="Allen J.L."/>
            <person name="Pfeffer B."/>
        </authorList>
    </citation>
    <scope>NUCLEOTIDE SEQUENCE</scope>
    <source>
        <strain evidence="2">Allen 5258</strain>
    </source>
</reference>
<organism evidence="2 3">
    <name type="scientific">Lepraria neglecta</name>
    <dbReference type="NCBI Taxonomy" id="209136"/>
    <lineage>
        <taxon>Eukaryota</taxon>
        <taxon>Fungi</taxon>
        <taxon>Dikarya</taxon>
        <taxon>Ascomycota</taxon>
        <taxon>Pezizomycotina</taxon>
        <taxon>Lecanoromycetes</taxon>
        <taxon>OSLEUM clade</taxon>
        <taxon>Lecanoromycetidae</taxon>
        <taxon>Lecanorales</taxon>
        <taxon>Lecanorineae</taxon>
        <taxon>Stereocaulaceae</taxon>
        <taxon>Lepraria</taxon>
    </lineage>
</organism>
<feature type="region of interest" description="Disordered" evidence="1">
    <location>
        <begin position="71"/>
        <end position="107"/>
    </location>
</feature>
<feature type="compositionally biased region" description="Acidic residues" evidence="1">
    <location>
        <begin position="86"/>
        <end position="96"/>
    </location>
</feature>
<dbReference type="AlphaFoldDB" id="A0AAD9ZC98"/>
<evidence type="ECO:0000256" key="1">
    <source>
        <dbReference type="SAM" id="MobiDB-lite"/>
    </source>
</evidence>
<feature type="compositionally biased region" description="Polar residues" evidence="1">
    <location>
        <begin position="267"/>
        <end position="301"/>
    </location>
</feature>
<evidence type="ECO:0000313" key="3">
    <source>
        <dbReference type="Proteomes" id="UP001276659"/>
    </source>
</evidence>
<protein>
    <submittedName>
        <fullName evidence="2">Uncharacterized protein</fullName>
    </submittedName>
</protein>
<comment type="caution">
    <text evidence="2">The sequence shown here is derived from an EMBL/GenBank/DDBJ whole genome shotgun (WGS) entry which is preliminary data.</text>
</comment>
<accession>A0AAD9ZC98</accession>
<keyword evidence="3" id="KW-1185">Reference proteome</keyword>